<evidence type="ECO:0000313" key="4">
    <source>
        <dbReference type="Proteomes" id="UP000297229"/>
    </source>
</evidence>
<dbReference type="EMBL" id="PQXM01000845">
    <property type="protein sequence ID" value="TGO68123.1"/>
    <property type="molecule type" value="Genomic_DNA"/>
</dbReference>
<feature type="domain" description="3'-5' exonuclease" evidence="2">
    <location>
        <begin position="135"/>
        <end position="342"/>
    </location>
</feature>
<name>A0A4Z1JFY4_9HELO</name>
<dbReference type="AlphaFoldDB" id="A0A4Z1JFY4"/>
<organism evidence="3 4">
    <name type="scientific">Botrytis elliptica</name>
    <dbReference type="NCBI Taxonomy" id="278938"/>
    <lineage>
        <taxon>Eukaryota</taxon>
        <taxon>Fungi</taxon>
        <taxon>Dikarya</taxon>
        <taxon>Ascomycota</taxon>
        <taxon>Pezizomycotina</taxon>
        <taxon>Leotiomycetes</taxon>
        <taxon>Helotiales</taxon>
        <taxon>Sclerotiniaceae</taxon>
        <taxon>Botrytis</taxon>
    </lineage>
</organism>
<dbReference type="InterPro" id="IPR002562">
    <property type="entry name" value="3'-5'_exonuclease_dom"/>
</dbReference>
<dbReference type="Proteomes" id="UP000297229">
    <property type="component" value="Unassembled WGS sequence"/>
</dbReference>
<feature type="compositionally biased region" description="Basic and acidic residues" evidence="1">
    <location>
        <begin position="450"/>
        <end position="468"/>
    </location>
</feature>
<evidence type="ECO:0000313" key="3">
    <source>
        <dbReference type="EMBL" id="TGO68123.1"/>
    </source>
</evidence>
<dbReference type="InterPro" id="IPR012337">
    <property type="entry name" value="RNaseH-like_sf"/>
</dbReference>
<dbReference type="OrthoDB" id="428177at2759"/>
<dbReference type="InterPro" id="IPR036397">
    <property type="entry name" value="RNaseH_sf"/>
</dbReference>
<keyword evidence="4" id="KW-1185">Reference proteome</keyword>
<dbReference type="Gene3D" id="3.30.420.10">
    <property type="entry name" value="Ribonuclease H-like superfamily/Ribonuclease H"/>
    <property type="match status" value="1"/>
</dbReference>
<dbReference type="SUPFAM" id="SSF53098">
    <property type="entry name" value="Ribonuclease H-like"/>
    <property type="match status" value="1"/>
</dbReference>
<dbReference type="GO" id="GO:0008408">
    <property type="term" value="F:3'-5' exonuclease activity"/>
    <property type="evidence" value="ECO:0007669"/>
    <property type="project" value="InterPro"/>
</dbReference>
<comment type="caution">
    <text evidence="3">The sequence shown here is derived from an EMBL/GenBank/DDBJ whole genome shotgun (WGS) entry which is preliminary data.</text>
</comment>
<evidence type="ECO:0000256" key="1">
    <source>
        <dbReference type="SAM" id="MobiDB-lite"/>
    </source>
</evidence>
<evidence type="ECO:0000259" key="2">
    <source>
        <dbReference type="Pfam" id="PF01612"/>
    </source>
</evidence>
<dbReference type="Pfam" id="PF01612">
    <property type="entry name" value="DNA_pol_A_exo1"/>
    <property type="match status" value="1"/>
</dbReference>
<sequence>MSASWDVVFTEEFDENFGMGLDDGCKKYSKLYNISNLAELHGLNQNLSDDDNEDTESSSSDSIPSFVSVSDERSDYYTSDYNDEIESKSGIEFDFWAVSQDERDQIGQESDSPIDWDFENSIEPVEQEPLFKTIMIDTPETFDEFLPVLSQLVEDIPELGCDCEGGKSFGRNGVLTFFSMTILSRRETYIIDVLALKKLGIQVFEQENVEGLSLKKVLGSKKYLQLWFDVRQDWDTLYHLFGVTPGRILDLQLLEFLSRRGSKDSILGLFRVMREHGKAFMSNKELEDWLDEKDEGRNYFSGHELGYGVLEEERPISETTKRYIAGDTDCMFHLYFHLSLQLRYWDQEMQISIPEKATESAEKTTGIANAKQPIEAAVVIESGLSTIELQEPTEPAATVEPRHRRDWLTFVEEQSMLRAELAMAPEYDPNDQDRKYSAPEAFLEISRQQNDPERADARRAEEIERSMF</sequence>
<accession>A0A4Z1JFY4</accession>
<dbReference type="GO" id="GO:0003676">
    <property type="term" value="F:nucleic acid binding"/>
    <property type="evidence" value="ECO:0007669"/>
    <property type="project" value="InterPro"/>
</dbReference>
<gene>
    <name evidence="3" type="ORF">BELL_0847g00010</name>
</gene>
<feature type="region of interest" description="Disordered" evidence="1">
    <location>
        <begin position="44"/>
        <end position="71"/>
    </location>
</feature>
<dbReference type="GO" id="GO:0006139">
    <property type="term" value="P:nucleobase-containing compound metabolic process"/>
    <property type="evidence" value="ECO:0007669"/>
    <property type="project" value="InterPro"/>
</dbReference>
<dbReference type="PANTHER" id="PTHR43040">
    <property type="entry name" value="RIBONUCLEASE D"/>
    <property type="match status" value="1"/>
</dbReference>
<reference evidence="3 4" key="1">
    <citation type="submission" date="2017-12" db="EMBL/GenBank/DDBJ databases">
        <title>Comparative genomics of Botrytis spp.</title>
        <authorList>
            <person name="Valero-Jimenez C.A."/>
            <person name="Tapia P."/>
            <person name="Veloso J."/>
            <person name="Silva-Moreno E."/>
            <person name="Staats M."/>
            <person name="Valdes J.H."/>
            <person name="Van Kan J.A.L."/>
        </authorList>
    </citation>
    <scope>NUCLEOTIDE SEQUENCE [LARGE SCALE GENOMIC DNA]</scope>
    <source>
        <strain evidence="3 4">Be9601</strain>
    </source>
</reference>
<feature type="compositionally biased region" description="Low complexity" evidence="1">
    <location>
        <begin position="57"/>
        <end position="69"/>
    </location>
</feature>
<feature type="region of interest" description="Disordered" evidence="1">
    <location>
        <begin position="445"/>
        <end position="468"/>
    </location>
</feature>
<proteinExistence type="predicted"/>
<protein>
    <recommendedName>
        <fullName evidence="2">3'-5' exonuclease domain-containing protein</fullName>
    </recommendedName>
</protein>
<dbReference type="PANTHER" id="PTHR43040:SF1">
    <property type="entry name" value="RIBONUCLEASE D"/>
    <property type="match status" value="1"/>
</dbReference>